<evidence type="ECO:0000256" key="1">
    <source>
        <dbReference type="SAM" id="MobiDB-lite"/>
    </source>
</evidence>
<organism evidence="2 3">
    <name type="scientific">Parasponia andersonii</name>
    <name type="common">Sponia andersonii</name>
    <dbReference type="NCBI Taxonomy" id="3476"/>
    <lineage>
        <taxon>Eukaryota</taxon>
        <taxon>Viridiplantae</taxon>
        <taxon>Streptophyta</taxon>
        <taxon>Embryophyta</taxon>
        <taxon>Tracheophyta</taxon>
        <taxon>Spermatophyta</taxon>
        <taxon>Magnoliopsida</taxon>
        <taxon>eudicotyledons</taxon>
        <taxon>Gunneridae</taxon>
        <taxon>Pentapetalae</taxon>
        <taxon>rosids</taxon>
        <taxon>fabids</taxon>
        <taxon>Rosales</taxon>
        <taxon>Cannabaceae</taxon>
        <taxon>Parasponia</taxon>
    </lineage>
</organism>
<dbReference type="Proteomes" id="UP000237105">
    <property type="component" value="Unassembled WGS sequence"/>
</dbReference>
<gene>
    <name evidence="2" type="ORF">PanWU01x14_138720</name>
</gene>
<sequence length="103" mass="11469">MPPQYCKIRKAWAYISFFNLPYAIALPTLHTSPRSHVPQTAPRSVTVHVPMHQTNPPLASAGHNQLTSCCYPCQSNWFNPEIQVPHGLADPSPGRPSYPSSYI</sequence>
<keyword evidence="3" id="KW-1185">Reference proteome</keyword>
<dbReference type="AlphaFoldDB" id="A0A2P5CMR9"/>
<evidence type="ECO:0000313" key="3">
    <source>
        <dbReference type="Proteomes" id="UP000237105"/>
    </source>
</evidence>
<reference evidence="3" key="1">
    <citation type="submission" date="2016-06" db="EMBL/GenBank/DDBJ databases">
        <title>Parallel loss of symbiosis genes in relatives of nitrogen-fixing non-legume Parasponia.</title>
        <authorList>
            <person name="Van Velzen R."/>
            <person name="Holmer R."/>
            <person name="Bu F."/>
            <person name="Rutten L."/>
            <person name="Van Zeijl A."/>
            <person name="Liu W."/>
            <person name="Santuari L."/>
            <person name="Cao Q."/>
            <person name="Sharma T."/>
            <person name="Shen D."/>
            <person name="Roswanjaya Y."/>
            <person name="Wardhani T."/>
            <person name="Kalhor M.S."/>
            <person name="Jansen J."/>
            <person name="Van den Hoogen J."/>
            <person name="Gungor B."/>
            <person name="Hartog M."/>
            <person name="Hontelez J."/>
            <person name="Verver J."/>
            <person name="Yang W.-C."/>
            <person name="Schijlen E."/>
            <person name="Repin R."/>
            <person name="Schilthuizen M."/>
            <person name="Schranz E."/>
            <person name="Heidstra R."/>
            <person name="Miyata K."/>
            <person name="Fedorova E."/>
            <person name="Kohlen W."/>
            <person name="Bisseling T."/>
            <person name="Smit S."/>
            <person name="Geurts R."/>
        </authorList>
    </citation>
    <scope>NUCLEOTIDE SEQUENCE [LARGE SCALE GENOMIC DNA]</scope>
    <source>
        <strain evidence="3">cv. WU1-14</strain>
    </source>
</reference>
<proteinExistence type="predicted"/>
<accession>A0A2P5CMR9</accession>
<feature type="region of interest" description="Disordered" evidence="1">
    <location>
        <begin position="84"/>
        <end position="103"/>
    </location>
</feature>
<comment type="caution">
    <text evidence="2">The sequence shown here is derived from an EMBL/GenBank/DDBJ whole genome shotgun (WGS) entry which is preliminary data.</text>
</comment>
<name>A0A2P5CMR9_PARAD</name>
<dbReference type="EMBL" id="JXTB01000113">
    <property type="protein sequence ID" value="PON62347.1"/>
    <property type="molecule type" value="Genomic_DNA"/>
</dbReference>
<feature type="compositionally biased region" description="Low complexity" evidence="1">
    <location>
        <begin position="91"/>
        <end position="103"/>
    </location>
</feature>
<protein>
    <submittedName>
        <fullName evidence="2">Uncharacterized protein</fullName>
    </submittedName>
</protein>
<evidence type="ECO:0000313" key="2">
    <source>
        <dbReference type="EMBL" id="PON62347.1"/>
    </source>
</evidence>